<evidence type="ECO:0000313" key="3">
    <source>
        <dbReference type="EMBL" id="KAJ7039396.1"/>
    </source>
</evidence>
<evidence type="ECO:0000313" key="4">
    <source>
        <dbReference type="Proteomes" id="UP001218188"/>
    </source>
</evidence>
<sequence length="422" mass="47482">MSTRVQRRSLMELPRRVLVRIMRRLCESDMAALASTCRGGTRIARHTTWSSNVRFKNMCLDVAPPGSKIKKWTSLTHEPTVAPTRGITPIRRVSFEVISIIMTLLGPWSMLNFSLTCKSYNSAFKTHMLSITYQSLNKFEIPPERFMRIMLATSSIIAGSVAANILSGNNFKPSDLDVISPSSQEDSMRTIFTETLGFTEDGSTVPNGLQDTARMVHSYKKNESSVRLWIASGENPTVPVMLTASTFVMNFITPWGIYCAYPRLTLLKRAIINHFSDDGPNSRFDLAYTRVGAAFDKYTARGVSFSVDDRSWTDTCKSHRCYVSPTCTHTTRNIYDPWGMHIPFPVTYEGVAPYIAKNTRFDSTHTTIWSLGGDYCNDPVLYHRAFAQSKNLYSRKPLDEEECSSEAESDSDGDCEMASTEE</sequence>
<evidence type="ECO:0000256" key="1">
    <source>
        <dbReference type="SAM" id="MobiDB-lite"/>
    </source>
</evidence>
<dbReference type="PROSITE" id="PS50181">
    <property type="entry name" value="FBOX"/>
    <property type="match status" value="1"/>
</dbReference>
<comment type="caution">
    <text evidence="3">The sequence shown here is derived from an EMBL/GenBank/DDBJ whole genome shotgun (WGS) entry which is preliminary data.</text>
</comment>
<protein>
    <recommendedName>
        <fullName evidence="2">F-box domain-containing protein</fullName>
    </recommendedName>
</protein>
<accession>A0AAD6X921</accession>
<proteinExistence type="predicted"/>
<feature type="domain" description="F-box" evidence="2">
    <location>
        <begin position="7"/>
        <end position="58"/>
    </location>
</feature>
<reference evidence="3" key="1">
    <citation type="submission" date="2023-03" db="EMBL/GenBank/DDBJ databases">
        <title>Massive genome expansion in bonnet fungi (Mycena s.s.) driven by repeated elements and novel gene families across ecological guilds.</title>
        <authorList>
            <consortium name="Lawrence Berkeley National Laboratory"/>
            <person name="Harder C.B."/>
            <person name="Miyauchi S."/>
            <person name="Viragh M."/>
            <person name="Kuo A."/>
            <person name="Thoen E."/>
            <person name="Andreopoulos B."/>
            <person name="Lu D."/>
            <person name="Skrede I."/>
            <person name="Drula E."/>
            <person name="Henrissat B."/>
            <person name="Morin E."/>
            <person name="Kohler A."/>
            <person name="Barry K."/>
            <person name="LaButti K."/>
            <person name="Morin E."/>
            <person name="Salamov A."/>
            <person name="Lipzen A."/>
            <person name="Mereny Z."/>
            <person name="Hegedus B."/>
            <person name="Baldrian P."/>
            <person name="Stursova M."/>
            <person name="Weitz H."/>
            <person name="Taylor A."/>
            <person name="Grigoriev I.V."/>
            <person name="Nagy L.G."/>
            <person name="Martin F."/>
            <person name="Kauserud H."/>
        </authorList>
    </citation>
    <scope>NUCLEOTIDE SEQUENCE</scope>
    <source>
        <strain evidence="3">CBHHK200</strain>
    </source>
</reference>
<keyword evidence="4" id="KW-1185">Reference proteome</keyword>
<evidence type="ECO:0000259" key="2">
    <source>
        <dbReference type="PROSITE" id="PS50181"/>
    </source>
</evidence>
<dbReference type="Proteomes" id="UP001218188">
    <property type="component" value="Unassembled WGS sequence"/>
</dbReference>
<dbReference type="SUPFAM" id="SSF81383">
    <property type="entry name" value="F-box domain"/>
    <property type="match status" value="1"/>
</dbReference>
<gene>
    <name evidence="3" type="ORF">C8F04DRAFT_1178940</name>
</gene>
<dbReference type="InterPro" id="IPR036047">
    <property type="entry name" value="F-box-like_dom_sf"/>
</dbReference>
<dbReference type="AlphaFoldDB" id="A0AAD6X921"/>
<organism evidence="3 4">
    <name type="scientific">Mycena alexandri</name>
    <dbReference type="NCBI Taxonomy" id="1745969"/>
    <lineage>
        <taxon>Eukaryota</taxon>
        <taxon>Fungi</taxon>
        <taxon>Dikarya</taxon>
        <taxon>Basidiomycota</taxon>
        <taxon>Agaricomycotina</taxon>
        <taxon>Agaricomycetes</taxon>
        <taxon>Agaricomycetidae</taxon>
        <taxon>Agaricales</taxon>
        <taxon>Marasmiineae</taxon>
        <taxon>Mycenaceae</taxon>
        <taxon>Mycena</taxon>
    </lineage>
</organism>
<name>A0AAD6X921_9AGAR</name>
<dbReference type="Pfam" id="PF00646">
    <property type="entry name" value="F-box"/>
    <property type="match status" value="1"/>
</dbReference>
<dbReference type="InterPro" id="IPR001810">
    <property type="entry name" value="F-box_dom"/>
</dbReference>
<feature type="region of interest" description="Disordered" evidence="1">
    <location>
        <begin position="396"/>
        <end position="422"/>
    </location>
</feature>
<dbReference type="EMBL" id="JARJCM010000027">
    <property type="protein sequence ID" value="KAJ7039396.1"/>
    <property type="molecule type" value="Genomic_DNA"/>
</dbReference>
<feature type="compositionally biased region" description="Acidic residues" evidence="1">
    <location>
        <begin position="399"/>
        <end position="422"/>
    </location>
</feature>